<dbReference type="RefSeq" id="WP_208345266.1">
    <property type="nucleotide sequence ID" value="NZ_CAWQFN010000624.1"/>
</dbReference>
<dbReference type="Pfam" id="PF01339">
    <property type="entry name" value="CheB_methylest"/>
    <property type="match status" value="1"/>
</dbReference>
<dbReference type="AlphaFoldDB" id="A0AAP5I8K9"/>
<keyword evidence="7" id="KW-1185">Reference proteome</keyword>
<dbReference type="PANTHER" id="PTHR42872">
    <property type="entry name" value="PROTEIN-GLUTAMATE METHYLESTERASE/PROTEIN-GLUTAMINE GLUTAMINASE"/>
    <property type="match status" value="1"/>
</dbReference>
<gene>
    <name evidence="6" type="ORF">G7B40_020155</name>
</gene>
<protein>
    <recommendedName>
        <fullName evidence="2">protein-glutamate methylesterase</fullName>
        <ecNumber evidence="2">3.1.1.61</ecNumber>
    </recommendedName>
</protein>
<dbReference type="GO" id="GO:0000156">
    <property type="term" value="F:phosphorelay response regulator activity"/>
    <property type="evidence" value="ECO:0007669"/>
    <property type="project" value="InterPro"/>
</dbReference>
<comment type="catalytic activity">
    <reaction evidence="3">
        <text>[protein]-L-glutamate 5-O-methyl ester + H2O = L-glutamyl-[protein] + methanol + H(+)</text>
        <dbReference type="Rhea" id="RHEA:23236"/>
        <dbReference type="Rhea" id="RHEA-COMP:10208"/>
        <dbReference type="Rhea" id="RHEA-COMP:10311"/>
        <dbReference type="ChEBI" id="CHEBI:15377"/>
        <dbReference type="ChEBI" id="CHEBI:15378"/>
        <dbReference type="ChEBI" id="CHEBI:17790"/>
        <dbReference type="ChEBI" id="CHEBI:29973"/>
        <dbReference type="ChEBI" id="CHEBI:82795"/>
        <dbReference type="EC" id="3.1.1.61"/>
    </reaction>
</comment>
<evidence type="ECO:0000256" key="4">
    <source>
        <dbReference type="PROSITE-ProRule" id="PRU00050"/>
    </source>
</evidence>
<dbReference type="Proteomes" id="UP000667802">
    <property type="component" value="Unassembled WGS sequence"/>
</dbReference>
<dbReference type="GO" id="GO:0008984">
    <property type="term" value="F:protein-glutamate methylesterase activity"/>
    <property type="evidence" value="ECO:0007669"/>
    <property type="project" value="UniProtKB-EC"/>
</dbReference>
<dbReference type="Gene3D" id="3.40.50.180">
    <property type="entry name" value="Methylesterase CheB, C-terminal domain"/>
    <property type="match status" value="1"/>
</dbReference>
<dbReference type="GO" id="GO:0005737">
    <property type="term" value="C:cytoplasm"/>
    <property type="evidence" value="ECO:0007669"/>
    <property type="project" value="InterPro"/>
</dbReference>
<dbReference type="InterPro" id="IPR000673">
    <property type="entry name" value="Sig_transdc_resp-reg_Me-estase"/>
</dbReference>
<comment type="caution">
    <text evidence="4">Lacks conserved residue(s) required for the propagation of feature annotation.</text>
</comment>
<evidence type="ECO:0000259" key="5">
    <source>
        <dbReference type="PROSITE" id="PS50122"/>
    </source>
</evidence>
<dbReference type="GO" id="GO:0006935">
    <property type="term" value="P:chemotaxis"/>
    <property type="evidence" value="ECO:0007669"/>
    <property type="project" value="InterPro"/>
</dbReference>
<name>A0AAP5I8K9_9CYAN</name>
<dbReference type="EMBL" id="JAALHA020000009">
    <property type="protein sequence ID" value="MDR9896861.1"/>
    <property type="molecule type" value="Genomic_DNA"/>
</dbReference>
<reference evidence="7" key="1">
    <citation type="journal article" date="2021" name="Science">
        <title>Hunting the eagle killer: A cyanobacterial neurotoxin causes vacuolar myelinopathy.</title>
        <authorList>
            <person name="Breinlinger S."/>
            <person name="Phillips T.J."/>
            <person name="Haram B.N."/>
            <person name="Mares J."/>
            <person name="Martinez Yerena J.A."/>
            <person name="Hrouzek P."/>
            <person name="Sobotka R."/>
            <person name="Henderson W.M."/>
            <person name="Schmieder P."/>
            <person name="Williams S.M."/>
            <person name="Lauderdale J.D."/>
            <person name="Wilde H.D."/>
            <person name="Gerrin W."/>
            <person name="Kust A."/>
            <person name="Washington J.W."/>
            <person name="Wagner C."/>
            <person name="Geier B."/>
            <person name="Liebeke M."/>
            <person name="Enke H."/>
            <person name="Niedermeyer T.H.J."/>
            <person name="Wilde S.B."/>
        </authorList>
    </citation>
    <scope>NUCLEOTIDE SEQUENCE [LARGE SCALE GENOMIC DNA]</scope>
    <source>
        <strain evidence="7">Thurmond2011</strain>
    </source>
</reference>
<feature type="domain" description="CheB-type methylesterase" evidence="5">
    <location>
        <begin position="1"/>
        <end position="184"/>
    </location>
</feature>
<dbReference type="PROSITE" id="PS50122">
    <property type="entry name" value="CHEB"/>
    <property type="match status" value="1"/>
</dbReference>
<comment type="caution">
    <text evidence="6">The sequence shown here is derived from an EMBL/GenBank/DDBJ whole genome shotgun (WGS) entry which is preliminary data.</text>
</comment>
<evidence type="ECO:0000313" key="6">
    <source>
        <dbReference type="EMBL" id="MDR9896861.1"/>
    </source>
</evidence>
<keyword evidence="1" id="KW-0378">Hydrolase</keyword>
<evidence type="ECO:0000313" key="7">
    <source>
        <dbReference type="Proteomes" id="UP000667802"/>
    </source>
</evidence>
<dbReference type="EC" id="3.1.1.61" evidence="2"/>
<accession>A0AAP5I8K9</accession>
<proteinExistence type="predicted"/>
<organism evidence="6 7">
    <name type="scientific">Aetokthonos hydrillicola Thurmond2011</name>
    <dbReference type="NCBI Taxonomy" id="2712845"/>
    <lineage>
        <taxon>Bacteria</taxon>
        <taxon>Bacillati</taxon>
        <taxon>Cyanobacteriota</taxon>
        <taxon>Cyanophyceae</taxon>
        <taxon>Nostocales</taxon>
        <taxon>Hapalosiphonaceae</taxon>
        <taxon>Aetokthonos</taxon>
    </lineage>
</organism>
<dbReference type="CDD" id="cd16433">
    <property type="entry name" value="CheB"/>
    <property type="match status" value="1"/>
</dbReference>
<dbReference type="PANTHER" id="PTHR42872:SF3">
    <property type="entry name" value="PROTEIN-GLUTAMATE METHYLESTERASE_PROTEIN-GLUTAMINE GLUTAMINASE 1"/>
    <property type="match status" value="1"/>
</dbReference>
<evidence type="ECO:0000256" key="3">
    <source>
        <dbReference type="ARBA" id="ARBA00048267"/>
    </source>
</evidence>
<dbReference type="InterPro" id="IPR035909">
    <property type="entry name" value="CheB_C"/>
</dbReference>
<evidence type="ECO:0000256" key="2">
    <source>
        <dbReference type="ARBA" id="ARBA00039140"/>
    </source>
</evidence>
<sequence length="194" mass="20862">MSFQLIVVGTSFGGLHALQILLKDLPKSFPVPIAVVIHRHKASDGAILTNLLQDYSQLLIKETQDKEDIIPGCVYLAPANYHLLVEGSRTAPKHYFALSTDDPVTYARPSIDVLFETAANVYAENVIGVLLTGANHDGSHGLAKIKAYGGKTVVEEPSTAVCGIMPQAAIIAGVADRILPLEDIPDFLVKICNF</sequence>
<dbReference type="SUPFAM" id="SSF52738">
    <property type="entry name" value="Methylesterase CheB, C-terminal domain"/>
    <property type="match status" value="1"/>
</dbReference>
<evidence type="ECO:0000256" key="1">
    <source>
        <dbReference type="ARBA" id="ARBA00022801"/>
    </source>
</evidence>